<evidence type="ECO:0000256" key="4">
    <source>
        <dbReference type="ARBA" id="ARBA00022917"/>
    </source>
</evidence>
<dbReference type="OrthoDB" id="639027at2759"/>
<protein>
    <recommendedName>
        <fullName evidence="5">Eukaryotic translation initiation factor 3 subunit G</fullName>
        <shortName evidence="5">eIF3g</shortName>
    </recommendedName>
    <alternativeName>
        <fullName evidence="5">Eukaryotic translation initiation factor 3 RNA-binding subunit</fullName>
        <shortName evidence="5">eIF-3 RNA-binding subunit</shortName>
    </alternativeName>
    <alternativeName>
        <fullName evidence="5">Translation initiation factor eIF3 p33 subunit homolog</fullName>
        <shortName evidence="5">eIF3 p33 homolog</shortName>
    </alternativeName>
</protein>
<evidence type="ECO:0000256" key="7">
    <source>
        <dbReference type="SAM" id="MobiDB-lite"/>
    </source>
</evidence>
<comment type="function">
    <text evidence="5">RNA-binding component of the eukaryotic translation initiation factor 3 (eIF-3) complex, which is involved in protein synthesis of a specialized repertoire of mRNAs and, together with other initiation factors, stimulates binding of mRNA and methionyl-tRNAi to the 40S ribosome. The eIF-3 complex specifically targets and initiates translation of a subset of mRNAs involved in cell proliferation. This subunit can bind 18S rRNA.</text>
</comment>
<keyword evidence="1 5" id="KW-0963">Cytoplasm</keyword>
<evidence type="ECO:0000256" key="5">
    <source>
        <dbReference type="HAMAP-Rule" id="MF_03006"/>
    </source>
</evidence>
<dbReference type="GO" id="GO:0001732">
    <property type="term" value="P:formation of cytoplasmic translation initiation complex"/>
    <property type="evidence" value="ECO:0007669"/>
    <property type="project" value="UniProtKB-UniRule"/>
</dbReference>
<sequence>MSNVAGRTDWAEEDDDDQVALPAPQVTKNKDGTETIVTYIMREDGKKIKTTRRIKKTVVKTTVNPRVAERKQWAKFGQEANKPSGPQSDTTSVAENIVFRPQANWKASADDKSEHEKKKANLKDAKIKCRICSGDHWTTKCPFKDTMAPEGEAGAGVGDLDEPEAAGALGGGGSSYVPPHLRNRAGGAVGEKMGGKYERDDLATLRVTNVSEFTEEQDLRDIFSRFGHVTRVFLAKDRETGRAKGFAFVSFADRDDAKTACEKVDGYGLGHLILRVEFAKKST</sequence>
<dbReference type="GO" id="GO:0016282">
    <property type="term" value="C:eukaryotic 43S preinitiation complex"/>
    <property type="evidence" value="ECO:0007669"/>
    <property type="project" value="UniProtKB-UniRule"/>
</dbReference>
<dbReference type="EMBL" id="ML995481">
    <property type="protein sequence ID" value="KAF2143918.1"/>
    <property type="molecule type" value="Genomic_DNA"/>
</dbReference>
<dbReference type="FunFam" id="3.30.70.330:FF:000328">
    <property type="entry name" value="Eukaryotic translation initiation factor 3 subunit G"/>
    <property type="match status" value="1"/>
</dbReference>
<dbReference type="HAMAP" id="MF_03006">
    <property type="entry name" value="eIF3g"/>
    <property type="match status" value="1"/>
</dbReference>
<dbReference type="PIRSF" id="PIRSF037949">
    <property type="entry name" value="Transl_init_eIF-3_RNA-bind"/>
    <property type="match status" value="1"/>
</dbReference>
<dbReference type="GO" id="GO:0005852">
    <property type="term" value="C:eukaryotic translation initiation factor 3 complex"/>
    <property type="evidence" value="ECO:0007669"/>
    <property type="project" value="UniProtKB-UniRule"/>
</dbReference>
<name>A0A6A6BJV8_9PEZI</name>
<dbReference type="SUPFAM" id="SSF54928">
    <property type="entry name" value="RNA-binding domain, RBD"/>
    <property type="match status" value="1"/>
</dbReference>
<dbReference type="GO" id="GO:0003723">
    <property type="term" value="F:RNA binding"/>
    <property type="evidence" value="ECO:0007669"/>
    <property type="project" value="UniProtKB-UniRule"/>
</dbReference>
<keyword evidence="4 5" id="KW-0648">Protein biosynthesis</keyword>
<organism evidence="9 10">
    <name type="scientific">Aplosporella prunicola CBS 121167</name>
    <dbReference type="NCBI Taxonomy" id="1176127"/>
    <lineage>
        <taxon>Eukaryota</taxon>
        <taxon>Fungi</taxon>
        <taxon>Dikarya</taxon>
        <taxon>Ascomycota</taxon>
        <taxon>Pezizomycotina</taxon>
        <taxon>Dothideomycetes</taxon>
        <taxon>Dothideomycetes incertae sedis</taxon>
        <taxon>Botryosphaeriales</taxon>
        <taxon>Aplosporellaceae</taxon>
        <taxon>Aplosporella</taxon>
    </lineage>
</organism>
<reference evidence="9" key="1">
    <citation type="journal article" date="2020" name="Stud. Mycol.">
        <title>101 Dothideomycetes genomes: a test case for predicting lifestyles and emergence of pathogens.</title>
        <authorList>
            <person name="Haridas S."/>
            <person name="Albert R."/>
            <person name="Binder M."/>
            <person name="Bloem J."/>
            <person name="Labutti K."/>
            <person name="Salamov A."/>
            <person name="Andreopoulos B."/>
            <person name="Baker S."/>
            <person name="Barry K."/>
            <person name="Bills G."/>
            <person name="Bluhm B."/>
            <person name="Cannon C."/>
            <person name="Castanera R."/>
            <person name="Culley D."/>
            <person name="Daum C."/>
            <person name="Ezra D."/>
            <person name="Gonzalez J."/>
            <person name="Henrissat B."/>
            <person name="Kuo A."/>
            <person name="Liang C."/>
            <person name="Lipzen A."/>
            <person name="Lutzoni F."/>
            <person name="Magnuson J."/>
            <person name="Mondo S."/>
            <person name="Nolan M."/>
            <person name="Ohm R."/>
            <person name="Pangilinan J."/>
            <person name="Park H.-J."/>
            <person name="Ramirez L."/>
            <person name="Alfaro M."/>
            <person name="Sun H."/>
            <person name="Tritt A."/>
            <person name="Yoshinaga Y."/>
            <person name="Zwiers L.-H."/>
            <person name="Turgeon B."/>
            <person name="Goodwin S."/>
            <person name="Spatafora J."/>
            <person name="Crous P."/>
            <person name="Grigoriev I."/>
        </authorList>
    </citation>
    <scope>NUCLEOTIDE SEQUENCE</scope>
    <source>
        <strain evidence="9">CBS 121167</strain>
    </source>
</reference>
<dbReference type="SMART" id="SM00360">
    <property type="entry name" value="RRM"/>
    <property type="match status" value="1"/>
</dbReference>
<comment type="similarity">
    <text evidence="5">Belongs to the eIF-3 subunit G family.</text>
</comment>
<comment type="subcellular location">
    <subcellularLocation>
        <location evidence="5">Cytoplasm</location>
    </subcellularLocation>
</comment>
<keyword evidence="10" id="KW-1185">Reference proteome</keyword>
<dbReference type="Pfam" id="PF12353">
    <property type="entry name" value="eIF3g"/>
    <property type="match status" value="1"/>
</dbReference>
<evidence type="ECO:0000256" key="2">
    <source>
        <dbReference type="ARBA" id="ARBA00022540"/>
    </source>
</evidence>
<evidence type="ECO:0000313" key="9">
    <source>
        <dbReference type="EMBL" id="KAF2143918.1"/>
    </source>
</evidence>
<evidence type="ECO:0000256" key="3">
    <source>
        <dbReference type="ARBA" id="ARBA00022884"/>
    </source>
</evidence>
<feature type="domain" description="RRM" evidence="8">
    <location>
        <begin position="203"/>
        <end position="281"/>
    </location>
</feature>
<dbReference type="CDD" id="cd12933">
    <property type="entry name" value="eIF3G"/>
    <property type="match status" value="1"/>
</dbReference>
<accession>A0A6A6BJV8</accession>
<evidence type="ECO:0000256" key="6">
    <source>
        <dbReference type="PROSITE-ProRule" id="PRU00176"/>
    </source>
</evidence>
<dbReference type="InterPro" id="IPR034240">
    <property type="entry name" value="eIF3G_RRM"/>
</dbReference>
<dbReference type="InterPro" id="IPR024675">
    <property type="entry name" value="eIF3g_N"/>
</dbReference>
<keyword evidence="2 5" id="KW-0396">Initiation factor</keyword>
<comment type="subunit">
    <text evidence="5">Component of the eukaryotic translation initiation factor 3 (eIF-3) complex.</text>
</comment>
<dbReference type="InterPro" id="IPR012677">
    <property type="entry name" value="Nucleotide-bd_a/b_plait_sf"/>
</dbReference>
<evidence type="ECO:0000256" key="1">
    <source>
        <dbReference type="ARBA" id="ARBA00022490"/>
    </source>
</evidence>
<dbReference type="AlphaFoldDB" id="A0A6A6BJV8"/>
<dbReference type="Pfam" id="PF00076">
    <property type="entry name" value="RRM_1"/>
    <property type="match status" value="1"/>
</dbReference>
<dbReference type="GO" id="GO:0033290">
    <property type="term" value="C:eukaryotic 48S preinitiation complex"/>
    <property type="evidence" value="ECO:0007669"/>
    <property type="project" value="UniProtKB-UniRule"/>
</dbReference>
<dbReference type="InterPro" id="IPR000504">
    <property type="entry name" value="RRM_dom"/>
</dbReference>
<dbReference type="GO" id="GO:0003743">
    <property type="term" value="F:translation initiation factor activity"/>
    <property type="evidence" value="ECO:0007669"/>
    <property type="project" value="UniProtKB-UniRule"/>
</dbReference>
<feature type="region of interest" description="Disordered" evidence="7">
    <location>
        <begin position="1"/>
        <end position="32"/>
    </location>
</feature>
<proteinExistence type="inferred from homology"/>
<keyword evidence="3 6" id="KW-0694">RNA-binding</keyword>
<dbReference type="Gene3D" id="3.30.70.330">
    <property type="match status" value="1"/>
</dbReference>
<dbReference type="PROSITE" id="PS50102">
    <property type="entry name" value="RRM"/>
    <property type="match status" value="1"/>
</dbReference>
<gene>
    <name evidence="5" type="primary">TIF35</name>
    <name evidence="9" type="ORF">K452DRAFT_247437</name>
</gene>
<evidence type="ECO:0000313" key="10">
    <source>
        <dbReference type="Proteomes" id="UP000799438"/>
    </source>
</evidence>
<dbReference type="InterPro" id="IPR017334">
    <property type="entry name" value="eIF3_g"/>
</dbReference>
<dbReference type="Proteomes" id="UP000799438">
    <property type="component" value="Unassembled WGS sequence"/>
</dbReference>
<dbReference type="InterPro" id="IPR035979">
    <property type="entry name" value="RBD_domain_sf"/>
</dbReference>
<dbReference type="PANTHER" id="PTHR10352">
    <property type="entry name" value="EUKARYOTIC TRANSLATION INITIATION FACTOR 3 SUBUNIT G"/>
    <property type="match status" value="1"/>
</dbReference>
<dbReference type="CDD" id="cd12408">
    <property type="entry name" value="RRM_eIF3G_like"/>
    <property type="match status" value="1"/>
</dbReference>
<evidence type="ECO:0000259" key="8">
    <source>
        <dbReference type="PROSITE" id="PS50102"/>
    </source>
</evidence>